<name>A0AAD6MRQ0_9EURO</name>
<protein>
    <submittedName>
        <fullName evidence="1">Uncharacterized protein</fullName>
    </submittedName>
</protein>
<comment type="caution">
    <text evidence="1">The sequence shown here is derived from an EMBL/GenBank/DDBJ whole genome shotgun (WGS) entry which is preliminary data.</text>
</comment>
<dbReference type="Proteomes" id="UP001215712">
    <property type="component" value="Unassembled WGS sequence"/>
</dbReference>
<keyword evidence="2" id="KW-1185">Reference proteome</keyword>
<evidence type="ECO:0000313" key="1">
    <source>
        <dbReference type="EMBL" id="KAJ5709148.1"/>
    </source>
</evidence>
<accession>A0AAD6MRQ0</accession>
<sequence length="96" mass="10644">MNETIYEPSYNPKLVSLHQVTLVCDGQPTVSEDRSLSIEPPELSNCMAACALPYYDKSTGEVDSGLRCAGCLVAFRKSIITTSRMKLEYGLSWHLL</sequence>
<gene>
    <name evidence="1" type="ORF">N7493_010482</name>
</gene>
<dbReference type="EMBL" id="JAQJAN010000019">
    <property type="protein sequence ID" value="KAJ5709148.1"/>
    <property type="molecule type" value="Genomic_DNA"/>
</dbReference>
<reference evidence="1" key="2">
    <citation type="submission" date="2023-01" db="EMBL/GenBank/DDBJ databases">
        <authorList>
            <person name="Petersen C."/>
        </authorList>
    </citation>
    <scope>NUCLEOTIDE SEQUENCE</scope>
    <source>
        <strain evidence="1">IBT 17514</strain>
    </source>
</reference>
<proteinExistence type="predicted"/>
<dbReference type="AlphaFoldDB" id="A0AAD6MRQ0"/>
<reference evidence="1" key="1">
    <citation type="journal article" date="2023" name="IMA Fungus">
        <title>Comparative genomic study of the Penicillium genus elucidates a diverse pangenome and 15 lateral gene transfer events.</title>
        <authorList>
            <person name="Petersen C."/>
            <person name="Sorensen T."/>
            <person name="Nielsen M.R."/>
            <person name="Sondergaard T.E."/>
            <person name="Sorensen J.L."/>
            <person name="Fitzpatrick D.A."/>
            <person name="Frisvad J.C."/>
            <person name="Nielsen K.L."/>
        </authorList>
    </citation>
    <scope>NUCLEOTIDE SEQUENCE</scope>
    <source>
        <strain evidence="1">IBT 17514</strain>
    </source>
</reference>
<evidence type="ECO:0000313" key="2">
    <source>
        <dbReference type="Proteomes" id="UP001215712"/>
    </source>
</evidence>
<organism evidence="1 2">
    <name type="scientific">Penicillium malachiteum</name>
    <dbReference type="NCBI Taxonomy" id="1324776"/>
    <lineage>
        <taxon>Eukaryota</taxon>
        <taxon>Fungi</taxon>
        <taxon>Dikarya</taxon>
        <taxon>Ascomycota</taxon>
        <taxon>Pezizomycotina</taxon>
        <taxon>Eurotiomycetes</taxon>
        <taxon>Eurotiomycetidae</taxon>
        <taxon>Eurotiales</taxon>
        <taxon>Aspergillaceae</taxon>
        <taxon>Penicillium</taxon>
    </lineage>
</organism>